<organism evidence="2 3">
    <name type="scientific">Multifurca ochricompacta</name>
    <dbReference type="NCBI Taxonomy" id="376703"/>
    <lineage>
        <taxon>Eukaryota</taxon>
        <taxon>Fungi</taxon>
        <taxon>Dikarya</taxon>
        <taxon>Basidiomycota</taxon>
        <taxon>Agaricomycotina</taxon>
        <taxon>Agaricomycetes</taxon>
        <taxon>Russulales</taxon>
        <taxon>Russulaceae</taxon>
        <taxon>Multifurca</taxon>
    </lineage>
</organism>
<comment type="caution">
    <text evidence="2">The sequence shown here is derived from an EMBL/GenBank/DDBJ whole genome shotgun (WGS) entry which is preliminary data.</text>
</comment>
<evidence type="ECO:0000256" key="1">
    <source>
        <dbReference type="SAM" id="MobiDB-lite"/>
    </source>
</evidence>
<dbReference type="EMBL" id="WTXG01000028">
    <property type="protein sequence ID" value="KAI0298428.1"/>
    <property type="molecule type" value="Genomic_DNA"/>
</dbReference>
<dbReference type="Proteomes" id="UP001203297">
    <property type="component" value="Unassembled WGS sequence"/>
</dbReference>
<feature type="region of interest" description="Disordered" evidence="1">
    <location>
        <begin position="109"/>
        <end position="194"/>
    </location>
</feature>
<feature type="region of interest" description="Disordered" evidence="1">
    <location>
        <begin position="21"/>
        <end position="52"/>
    </location>
</feature>
<protein>
    <submittedName>
        <fullName evidence="2">Uncharacterized protein</fullName>
    </submittedName>
</protein>
<name>A0AAD4M3P2_9AGAM</name>
<proteinExistence type="predicted"/>
<gene>
    <name evidence="2" type="ORF">B0F90DRAFT_1669021</name>
</gene>
<dbReference type="AlphaFoldDB" id="A0AAD4M3P2"/>
<feature type="compositionally biased region" description="Basic and acidic residues" evidence="1">
    <location>
        <begin position="170"/>
        <end position="180"/>
    </location>
</feature>
<evidence type="ECO:0000313" key="2">
    <source>
        <dbReference type="EMBL" id="KAI0298428.1"/>
    </source>
</evidence>
<evidence type="ECO:0000313" key="3">
    <source>
        <dbReference type="Proteomes" id="UP001203297"/>
    </source>
</evidence>
<reference evidence="2" key="1">
    <citation type="journal article" date="2022" name="New Phytol.">
        <title>Evolutionary transition to the ectomycorrhizal habit in the genomes of a hyperdiverse lineage of mushroom-forming fungi.</title>
        <authorList>
            <person name="Looney B."/>
            <person name="Miyauchi S."/>
            <person name="Morin E."/>
            <person name="Drula E."/>
            <person name="Courty P.E."/>
            <person name="Kohler A."/>
            <person name="Kuo A."/>
            <person name="LaButti K."/>
            <person name="Pangilinan J."/>
            <person name="Lipzen A."/>
            <person name="Riley R."/>
            <person name="Andreopoulos W."/>
            <person name="He G."/>
            <person name="Johnson J."/>
            <person name="Nolan M."/>
            <person name="Tritt A."/>
            <person name="Barry K.W."/>
            <person name="Grigoriev I.V."/>
            <person name="Nagy L.G."/>
            <person name="Hibbett D."/>
            <person name="Henrissat B."/>
            <person name="Matheny P.B."/>
            <person name="Labbe J."/>
            <person name="Martin F.M."/>
        </authorList>
    </citation>
    <scope>NUCLEOTIDE SEQUENCE</scope>
    <source>
        <strain evidence="2">BPL690</strain>
    </source>
</reference>
<sequence>MTLYDPGALSLACAPLMTQYPTNLRLEPPPEEEDQNQKIPRQSAPRIKEPDDTVDVLSAVEDPNLKKSRQFTPRVDPMPLPVFTAAGGNMTNARTSTTTHPDSLHALTTTRIPAKDQKNPDPTMPRQFAPRAEELTNTLTRRGHEERAGLHHRATRPTRKCSPPPLQGLQKRDKKSDDAAAKSAAEDETTSNDTAALRAVEGLYPMKPRQFMPRVEDLKPLPEPITTGGDAYEELNQTRRQLRARRLLAVYPDPAALVVAWMR</sequence>
<accession>A0AAD4M3P2</accession>
<keyword evidence="3" id="KW-1185">Reference proteome</keyword>
<feature type="compositionally biased region" description="Basic residues" evidence="1">
    <location>
        <begin position="150"/>
        <end position="159"/>
    </location>
</feature>
<feature type="region of interest" description="Disordered" evidence="1">
    <location>
        <begin position="60"/>
        <end position="79"/>
    </location>
</feature>